<protein>
    <recommendedName>
        <fullName evidence="11">ZF-HD dimerization-type domain-containing protein</fullName>
    </recommendedName>
</protein>
<evidence type="ECO:0000256" key="5">
    <source>
        <dbReference type="ARBA" id="ARBA00023015"/>
    </source>
</evidence>
<organism evidence="12 13">
    <name type="scientific">Morus notabilis</name>
    <dbReference type="NCBI Taxonomy" id="981085"/>
    <lineage>
        <taxon>Eukaryota</taxon>
        <taxon>Viridiplantae</taxon>
        <taxon>Streptophyta</taxon>
        <taxon>Embryophyta</taxon>
        <taxon>Tracheophyta</taxon>
        <taxon>Spermatophyta</taxon>
        <taxon>Magnoliopsida</taxon>
        <taxon>eudicotyledons</taxon>
        <taxon>Gunneridae</taxon>
        <taxon>Pentapetalae</taxon>
        <taxon>rosids</taxon>
        <taxon>fabids</taxon>
        <taxon>Rosales</taxon>
        <taxon>Moraceae</taxon>
        <taxon>Moreae</taxon>
        <taxon>Morus</taxon>
    </lineage>
</organism>
<feature type="compositionally biased region" description="Polar residues" evidence="10">
    <location>
        <begin position="1"/>
        <end position="10"/>
    </location>
</feature>
<dbReference type="InterPro" id="IPR006456">
    <property type="entry name" value="ZF_HD_homeobox_Cys/His_dimer"/>
</dbReference>
<dbReference type="PROSITE" id="PS51523">
    <property type="entry name" value="ZF_HD_DIMER"/>
    <property type="match status" value="1"/>
</dbReference>
<feature type="compositionally biased region" description="Polar residues" evidence="10">
    <location>
        <begin position="32"/>
        <end position="53"/>
    </location>
</feature>
<dbReference type="AlphaFoldDB" id="W9R8Z4"/>
<sequence length="311" mass="35537">MMRSNSTLDYSSPNRDSSSKLSSSPRDHHQINHGNTTFNPAPNQTLDHLSYQPNKPRRENISNPDPNPNTNPDPITPIAPVNAVRYRECLRNHAASKGGHVLDGCGEFMPSGDDGTEEALKCAACECHRNFHRKEIDGESQYNPNHKLSRNSNNNNSVVLPQHYLPPPPPTVLPNHNPHHHYNHRNHHNSDHPQYPVHHHRRPIAAPVMMAFGGAESSSEDLHMFDHDHNINQSKAAAAVQHAGESKKRFRTKFNQEQKEKMMELAEKLGWRIQKHDDQEVQRFCSEVGVKRQVFKVWMHNNKQAMKKKQV</sequence>
<dbReference type="eggNOG" id="ENOG502QZSB">
    <property type="taxonomic scope" value="Eukaryota"/>
</dbReference>
<dbReference type="GO" id="GO:0000976">
    <property type="term" value="F:transcription cis-regulatory region binding"/>
    <property type="evidence" value="ECO:0007669"/>
    <property type="project" value="TreeGrafter"/>
</dbReference>
<feature type="compositionally biased region" description="Pro residues" evidence="10">
    <location>
        <begin position="65"/>
        <end position="77"/>
    </location>
</feature>
<dbReference type="SUPFAM" id="SSF46689">
    <property type="entry name" value="Homeodomain-like"/>
    <property type="match status" value="1"/>
</dbReference>
<dbReference type="OrthoDB" id="1910053at2759"/>
<dbReference type="GO" id="GO:0008270">
    <property type="term" value="F:zinc ion binding"/>
    <property type="evidence" value="ECO:0007669"/>
    <property type="project" value="UniProtKB-KW"/>
</dbReference>
<dbReference type="GO" id="GO:0050793">
    <property type="term" value="P:regulation of developmental process"/>
    <property type="evidence" value="ECO:0007669"/>
    <property type="project" value="TreeGrafter"/>
</dbReference>
<dbReference type="PANTHER" id="PTHR31948">
    <property type="entry name" value="ZINC-FINGER HOMEODOMAIN PROTEIN 2"/>
    <property type="match status" value="1"/>
</dbReference>
<evidence type="ECO:0000256" key="8">
    <source>
        <dbReference type="ARBA" id="ARBA00023163"/>
    </source>
</evidence>
<evidence type="ECO:0000313" key="13">
    <source>
        <dbReference type="Proteomes" id="UP000030645"/>
    </source>
</evidence>
<keyword evidence="8" id="KW-0804">Transcription</keyword>
<dbReference type="InterPro" id="IPR006455">
    <property type="entry name" value="Homeodomain_ZF_HD"/>
</dbReference>
<feature type="region of interest" description="Disordered" evidence="10">
    <location>
        <begin position="138"/>
        <end position="198"/>
    </location>
</feature>
<keyword evidence="13" id="KW-1185">Reference proteome</keyword>
<evidence type="ECO:0000256" key="7">
    <source>
        <dbReference type="ARBA" id="ARBA00023155"/>
    </source>
</evidence>
<evidence type="ECO:0000256" key="9">
    <source>
        <dbReference type="ARBA" id="ARBA00023242"/>
    </source>
</evidence>
<evidence type="ECO:0000256" key="10">
    <source>
        <dbReference type="SAM" id="MobiDB-lite"/>
    </source>
</evidence>
<keyword evidence="4" id="KW-0862">Zinc</keyword>
<dbReference type="GO" id="GO:0003700">
    <property type="term" value="F:DNA-binding transcription factor activity"/>
    <property type="evidence" value="ECO:0007669"/>
    <property type="project" value="TreeGrafter"/>
</dbReference>
<evidence type="ECO:0000313" key="12">
    <source>
        <dbReference type="EMBL" id="EXB59094.1"/>
    </source>
</evidence>
<feature type="compositionally biased region" description="Low complexity" evidence="10">
    <location>
        <begin position="11"/>
        <end position="24"/>
    </location>
</feature>
<feature type="compositionally biased region" description="Low complexity" evidence="10">
    <location>
        <begin position="143"/>
        <end position="163"/>
    </location>
</feature>
<dbReference type="Gene3D" id="1.10.10.60">
    <property type="entry name" value="Homeodomain-like"/>
    <property type="match status" value="1"/>
</dbReference>
<feature type="domain" description="ZF-HD dimerization-type" evidence="11">
    <location>
        <begin position="86"/>
        <end position="135"/>
    </location>
</feature>
<dbReference type="STRING" id="981085.W9R8Z4"/>
<accession>W9R8Z4</accession>
<reference evidence="13" key="1">
    <citation type="submission" date="2013-01" db="EMBL/GenBank/DDBJ databases">
        <title>Draft Genome Sequence of a Mulberry Tree, Morus notabilis C.K. Schneid.</title>
        <authorList>
            <person name="He N."/>
            <person name="Zhao S."/>
        </authorList>
    </citation>
    <scope>NUCLEOTIDE SEQUENCE</scope>
</reference>
<keyword evidence="9" id="KW-0539">Nucleus</keyword>
<keyword evidence="2" id="KW-0479">Metal-binding</keyword>
<dbReference type="InterPro" id="IPR009057">
    <property type="entry name" value="Homeodomain-like_sf"/>
</dbReference>
<name>W9R8Z4_9ROSA</name>
<dbReference type="GO" id="GO:0005634">
    <property type="term" value="C:nucleus"/>
    <property type="evidence" value="ECO:0007669"/>
    <property type="project" value="UniProtKB-SubCell"/>
</dbReference>
<dbReference type="EMBL" id="KE344374">
    <property type="protein sequence ID" value="EXB59094.1"/>
    <property type="molecule type" value="Genomic_DNA"/>
</dbReference>
<keyword evidence="7" id="KW-0371">Homeobox</keyword>
<evidence type="ECO:0000256" key="2">
    <source>
        <dbReference type="ARBA" id="ARBA00022723"/>
    </source>
</evidence>
<dbReference type="Pfam" id="PF04770">
    <property type="entry name" value="ZF-HD_dimer"/>
    <property type="match status" value="1"/>
</dbReference>
<dbReference type="FunFam" id="1.10.10.60:FF:000257">
    <property type="entry name" value="Zinc-finger homeodomain protein 2"/>
    <property type="match status" value="1"/>
</dbReference>
<evidence type="ECO:0000256" key="1">
    <source>
        <dbReference type="ARBA" id="ARBA00004123"/>
    </source>
</evidence>
<proteinExistence type="predicted"/>
<dbReference type="PANTHER" id="PTHR31948:SF119">
    <property type="entry name" value="ZINC-FINGER HOMEODOMAIN PROTEIN 6-LIKE"/>
    <property type="match status" value="1"/>
</dbReference>
<feature type="region of interest" description="Disordered" evidence="10">
    <location>
        <begin position="1"/>
        <end position="78"/>
    </location>
</feature>
<keyword evidence="6" id="KW-0238">DNA-binding</keyword>
<gene>
    <name evidence="12" type="ORF">L484_014588</name>
</gene>
<dbReference type="Proteomes" id="UP000030645">
    <property type="component" value="Unassembled WGS sequence"/>
</dbReference>
<keyword evidence="5" id="KW-0805">Transcription regulation</keyword>
<evidence type="ECO:0000256" key="4">
    <source>
        <dbReference type="ARBA" id="ARBA00022833"/>
    </source>
</evidence>
<dbReference type="NCBIfam" id="TIGR01566">
    <property type="entry name" value="ZF_HD_prot_N"/>
    <property type="match status" value="1"/>
</dbReference>
<comment type="subcellular location">
    <subcellularLocation>
        <location evidence="1">Nucleus</location>
    </subcellularLocation>
</comment>
<evidence type="ECO:0000259" key="11">
    <source>
        <dbReference type="PROSITE" id="PS51523"/>
    </source>
</evidence>
<dbReference type="KEGG" id="mnt:21397722"/>
<keyword evidence="3" id="KW-0863">Zinc-finger</keyword>
<dbReference type="NCBIfam" id="TIGR01565">
    <property type="entry name" value="homeo_ZF_HD"/>
    <property type="match status" value="1"/>
</dbReference>
<feature type="compositionally biased region" description="Basic residues" evidence="10">
    <location>
        <begin position="177"/>
        <end position="187"/>
    </location>
</feature>
<evidence type="ECO:0000256" key="3">
    <source>
        <dbReference type="ARBA" id="ARBA00022771"/>
    </source>
</evidence>
<evidence type="ECO:0000256" key="6">
    <source>
        <dbReference type="ARBA" id="ARBA00023125"/>
    </source>
</evidence>